<evidence type="ECO:0000313" key="1">
    <source>
        <dbReference type="EMBL" id="VTQ88003.1"/>
    </source>
</evidence>
<proteinExistence type="predicted"/>
<evidence type="ECO:0000313" key="2">
    <source>
        <dbReference type="Proteomes" id="UP000306562"/>
    </source>
</evidence>
<dbReference type="AlphaFoldDB" id="A0AAX3HZR1"/>
<sequence>MINVTIAIESEAAQVSAPHVRVEVQKSDLKLVEDAGGCAPAKLTTLRELADLIKMDRSAARRYVMRLGFEPKRARTASSGFQSALVFTPDQVRQIVKARTADGYC</sequence>
<gene>
    <name evidence="1" type="ORF">NCTC10696_00302</name>
</gene>
<organism evidence="1 2">
    <name type="scientific">Pseudomonas synxantha</name>
    <dbReference type="NCBI Taxonomy" id="47883"/>
    <lineage>
        <taxon>Bacteria</taxon>
        <taxon>Pseudomonadati</taxon>
        <taxon>Pseudomonadota</taxon>
        <taxon>Gammaproteobacteria</taxon>
        <taxon>Pseudomonadales</taxon>
        <taxon>Pseudomonadaceae</taxon>
        <taxon>Pseudomonas</taxon>
    </lineage>
</organism>
<dbReference type="Proteomes" id="UP000306562">
    <property type="component" value="Chromosome"/>
</dbReference>
<accession>A0AAX3HZR1</accession>
<dbReference type="RefSeq" id="WP_057024724.1">
    <property type="nucleotide sequence ID" value="NZ_CBCSGQ010000022.1"/>
</dbReference>
<reference evidence="1 2" key="1">
    <citation type="submission" date="2019-05" db="EMBL/GenBank/DDBJ databases">
        <authorList>
            <consortium name="Pathogen Informatics"/>
        </authorList>
    </citation>
    <scope>NUCLEOTIDE SEQUENCE [LARGE SCALE GENOMIC DNA]</scope>
    <source>
        <strain evidence="1 2">NCTC10696</strain>
    </source>
</reference>
<dbReference type="EMBL" id="LR590482">
    <property type="protein sequence ID" value="VTQ88003.1"/>
    <property type="molecule type" value="Genomic_DNA"/>
</dbReference>
<protein>
    <submittedName>
        <fullName evidence="1">Uncharacterized protein</fullName>
    </submittedName>
</protein>
<name>A0AAX3HZR1_9PSED</name>